<dbReference type="RefSeq" id="WP_346188742.1">
    <property type="nucleotide sequence ID" value="NZ_BAABRL010000006.1"/>
</dbReference>
<dbReference type="Gene3D" id="3.10.450.240">
    <property type="match status" value="1"/>
</dbReference>
<dbReference type="EMBL" id="BAABRL010000006">
    <property type="protein sequence ID" value="GAA5496012.1"/>
    <property type="molecule type" value="Genomic_DNA"/>
</dbReference>
<gene>
    <name evidence="4" type="ORF">Rhal01_02193</name>
</gene>
<evidence type="ECO:0000313" key="4">
    <source>
        <dbReference type="EMBL" id="GAA5496012.1"/>
    </source>
</evidence>
<dbReference type="SUPFAM" id="SSF54427">
    <property type="entry name" value="NTF2-like"/>
    <property type="match status" value="1"/>
</dbReference>
<sequence length="242" mass="27809">MKNFYFLLVTFLLMFPAEVMAGPGGSIVKAATKTIWGKIILGLLFVILLPFIIYISIKEHLAKRKAMKTLRVAGLSLPDFDWIKLKRRVEDCYTRVHDAWDKNDTHLAADWMTNWYWQNQQLVHLDRWESEGLKNICEVYKVKSVTPIMFAYRNDDGTPGEGSELAVVITAKMVDYLMRKSDSRIVEGDAKAKDANHIWSFTYEEGKWLVSSIAPYEQLSDYLEIMSAQPSPDELKAYLATN</sequence>
<keyword evidence="2" id="KW-0732">Signal</keyword>
<evidence type="ECO:0000256" key="2">
    <source>
        <dbReference type="SAM" id="SignalP"/>
    </source>
</evidence>
<dbReference type="SMART" id="SM00978">
    <property type="entry name" value="Tim44"/>
    <property type="match status" value="1"/>
</dbReference>
<accession>A0ABP9V5W3</accession>
<feature type="signal peptide" evidence="2">
    <location>
        <begin position="1"/>
        <end position="21"/>
    </location>
</feature>
<keyword evidence="1" id="KW-0472">Membrane</keyword>
<dbReference type="InterPro" id="IPR007379">
    <property type="entry name" value="Tim44-like_dom"/>
</dbReference>
<name>A0ABP9V5W3_9BACT</name>
<protein>
    <recommendedName>
        <fullName evidence="3">Tim44-like domain-containing protein</fullName>
    </recommendedName>
</protein>
<keyword evidence="1" id="KW-0812">Transmembrane</keyword>
<proteinExistence type="predicted"/>
<keyword evidence="1" id="KW-1133">Transmembrane helix</keyword>
<dbReference type="InterPro" id="IPR032710">
    <property type="entry name" value="NTF2-like_dom_sf"/>
</dbReference>
<evidence type="ECO:0000259" key="3">
    <source>
        <dbReference type="SMART" id="SM00978"/>
    </source>
</evidence>
<feature type="domain" description="Tim44-like" evidence="3">
    <location>
        <begin position="66"/>
        <end position="215"/>
    </location>
</feature>
<dbReference type="Pfam" id="PF04280">
    <property type="entry name" value="Tim44"/>
    <property type="match status" value="1"/>
</dbReference>
<feature type="chain" id="PRO_5045707940" description="Tim44-like domain-containing protein" evidence="2">
    <location>
        <begin position="22"/>
        <end position="242"/>
    </location>
</feature>
<feature type="transmembrane region" description="Helical" evidence="1">
    <location>
        <begin position="37"/>
        <end position="57"/>
    </location>
</feature>
<keyword evidence="5" id="KW-1185">Reference proteome</keyword>
<evidence type="ECO:0000256" key="1">
    <source>
        <dbReference type="SAM" id="Phobius"/>
    </source>
</evidence>
<comment type="caution">
    <text evidence="4">The sequence shown here is derived from an EMBL/GenBank/DDBJ whole genome shotgun (WGS) entry which is preliminary data.</text>
</comment>
<reference evidence="4 5" key="1">
    <citation type="submission" date="2024-02" db="EMBL/GenBank/DDBJ databases">
        <title>Rubritalea halochordaticola NBRC 107102.</title>
        <authorList>
            <person name="Ichikawa N."/>
            <person name="Katano-Makiyama Y."/>
            <person name="Hidaka K."/>
        </authorList>
    </citation>
    <scope>NUCLEOTIDE SEQUENCE [LARGE SCALE GENOMIC DNA]</scope>
    <source>
        <strain evidence="4 5">NBRC 107102</strain>
    </source>
</reference>
<evidence type="ECO:0000313" key="5">
    <source>
        <dbReference type="Proteomes" id="UP001424741"/>
    </source>
</evidence>
<organism evidence="4 5">
    <name type="scientific">Rubritalea halochordaticola</name>
    <dbReference type="NCBI Taxonomy" id="714537"/>
    <lineage>
        <taxon>Bacteria</taxon>
        <taxon>Pseudomonadati</taxon>
        <taxon>Verrucomicrobiota</taxon>
        <taxon>Verrucomicrobiia</taxon>
        <taxon>Verrucomicrobiales</taxon>
        <taxon>Rubritaleaceae</taxon>
        <taxon>Rubritalea</taxon>
    </lineage>
</organism>
<dbReference type="Proteomes" id="UP001424741">
    <property type="component" value="Unassembled WGS sequence"/>
</dbReference>